<dbReference type="PROSITE" id="PS51286">
    <property type="entry name" value="RAP"/>
    <property type="match status" value="1"/>
</dbReference>
<dbReference type="AlphaFoldDB" id="U6MEE4"/>
<dbReference type="OrthoDB" id="1608002at2759"/>
<evidence type="ECO:0000259" key="1">
    <source>
        <dbReference type="PROSITE" id="PS51286"/>
    </source>
</evidence>
<gene>
    <name evidence="2" type="ORF">EMWEY_00001270</name>
</gene>
<reference evidence="2" key="1">
    <citation type="submission" date="2013-10" db="EMBL/GenBank/DDBJ databases">
        <title>Genomic analysis of the causative agents of coccidiosis in chickens.</title>
        <authorList>
            <person name="Reid A.J."/>
            <person name="Blake D."/>
            <person name="Billington K."/>
            <person name="Browne H."/>
            <person name="Dunn M."/>
            <person name="Hung S."/>
            <person name="Kawahara F."/>
            <person name="Miranda-Saavedra D."/>
            <person name="Mourier T."/>
            <person name="Nagra H."/>
            <person name="Otto T.D."/>
            <person name="Rawlings N."/>
            <person name="Sanchez A."/>
            <person name="Sanders M."/>
            <person name="Subramaniam C."/>
            <person name="Tay Y."/>
            <person name="Dear P."/>
            <person name="Doerig C."/>
            <person name="Gruber A."/>
            <person name="Parkinson J."/>
            <person name="Shirley M."/>
            <person name="Wan K.L."/>
            <person name="Berriman M."/>
            <person name="Tomley F."/>
            <person name="Pain A."/>
        </authorList>
    </citation>
    <scope>NUCLEOTIDE SEQUENCE [LARGE SCALE GENOMIC DNA]</scope>
    <source>
        <strain evidence="2">Weybridge</strain>
    </source>
</reference>
<name>U6MEE4_EIMMA</name>
<feature type="domain" description="RAP" evidence="1">
    <location>
        <begin position="279"/>
        <end position="337"/>
    </location>
</feature>
<proteinExistence type="predicted"/>
<reference evidence="2" key="2">
    <citation type="submission" date="2013-10" db="EMBL/GenBank/DDBJ databases">
        <authorList>
            <person name="Aslett M."/>
        </authorList>
    </citation>
    <scope>NUCLEOTIDE SEQUENCE [LARGE SCALE GENOMIC DNA]</scope>
    <source>
        <strain evidence="2">Weybridge</strain>
    </source>
</reference>
<evidence type="ECO:0000313" key="3">
    <source>
        <dbReference type="Proteomes" id="UP000030763"/>
    </source>
</evidence>
<dbReference type="Proteomes" id="UP000030763">
    <property type="component" value="Unassembled WGS sequence"/>
</dbReference>
<protein>
    <recommendedName>
        <fullName evidence="1">RAP domain-containing protein</fullName>
    </recommendedName>
</protein>
<dbReference type="RefSeq" id="XP_013338088.1">
    <property type="nucleotide sequence ID" value="XM_013482634.1"/>
</dbReference>
<dbReference type="InterPro" id="IPR013584">
    <property type="entry name" value="RAP"/>
</dbReference>
<sequence>MGQLRPRDRLLKSAIAAETRLRYKGRRMHKRFRSWSQHRVRQYWLPQRVSLHADTADMSPAYLAAAVQKAATLRKHDVALWFNFSRRAQQVADTCTPQQLGYLFYGFGKARFLDPPLYACLLRYAVSSLEDFASHSLMTVPWALSRVAIREVSALTEVGQETVLKAAHMRPGDLIKVAVGLAKLRLSSVLLPALKDASALDFRNSMHPLAVIGLYTQPLQTFVMERFSNLRRILHPIRRPSPLHWEVSDCLAALGIAHRNTFHWGCFWIDIGEAGDRRRCIFVDGPAAFYTNSTQYTEAVKLQHRVLSDLGWEVRRVLWFDWVGLEGKQQKIEFLRKLRASPALPSFLPDPLPGLTAQEVQQRLHLVKQRQREQQEAAAAAVGDSTVDLDL</sequence>
<evidence type="ECO:0000313" key="2">
    <source>
        <dbReference type="EMBL" id="CDJ61438.1"/>
    </source>
</evidence>
<organism evidence="2 3">
    <name type="scientific">Eimeria maxima</name>
    <name type="common">Coccidian parasite</name>
    <dbReference type="NCBI Taxonomy" id="5804"/>
    <lineage>
        <taxon>Eukaryota</taxon>
        <taxon>Sar</taxon>
        <taxon>Alveolata</taxon>
        <taxon>Apicomplexa</taxon>
        <taxon>Conoidasida</taxon>
        <taxon>Coccidia</taxon>
        <taxon>Eucoccidiorida</taxon>
        <taxon>Eimeriorina</taxon>
        <taxon>Eimeriidae</taxon>
        <taxon>Eimeria</taxon>
    </lineage>
</organism>
<dbReference type="VEuPathDB" id="ToxoDB:EMWEY_00001270"/>
<dbReference type="OMA" id="HYKSAYK"/>
<dbReference type="Pfam" id="PF08373">
    <property type="entry name" value="RAP"/>
    <property type="match status" value="1"/>
</dbReference>
<dbReference type="EMBL" id="HG722088">
    <property type="protein sequence ID" value="CDJ61438.1"/>
    <property type="molecule type" value="Genomic_DNA"/>
</dbReference>
<keyword evidence="3" id="KW-1185">Reference proteome</keyword>
<dbReference type="GeneID" id="25334113"/>
<dbReference type="SMART" id="SM00952">
    <property type="entry name" value="RAP"/>
    <property type="match status" value="1"/>
</dbReference>
<accession>U6MEE4</accession>